<dbReference type="PANTHER" id="PTHR10434">
    <property type="entry name" value="1-ACYL-SN-GLYCEROL-3-PHOSPHATE ACYLTRANSFERASE"/>
    <property type="match status" value="1"/>
</dbReference>
<evidence type="ECO:0000256" key="2">
    <source>
        <dbReference type="ARBA" id="ARBA00022679"/>
    </source>
</evidence>
<evidence type="ECO:0000256" key="4">
    <source>
        <dbReference type="SAM" id="Phobius"/>
    </source>
</evidence>
<keyword evidence="7" id="KW-1185">Reference proteome</keyword>
<dbReference type="PANTHER" id="PTHR10434:SF66">
    <property type="entry name" value="PHOSPHOLIPID_GLYCEROL ACYLTRANSFERASE DOMAIN-CONTAINING PROTEIN"/>
    <property type="match status" value="1"/>
</dbReference>
<keyword evidence="4" id="KW-0812">Transmembrane</keyword>
<reference evidence="6" key="2">
    <citation type="submission" date="2020-09" db="EMBL/GenBank/DDBJ databases">
        <authorList>
            <person name="Sun Q."/>
            <person name="Zhou Y."/>
        </authorList>
    </citation>
    <scope>NUCLEOTIDE SEQUENCE</scope>
    <source>
        <strain evidence="6">CGMCC 1.7086</strain>
    </source>
</reference>
<gene>
    <name evidence="6" type="ORF">GCM10010982_08940</name>
</gene>
<dbReference type="SMART" id="SM00563">
    <property type="entry name" value="PlsC"/>
    <property type="match status" value="1"/>
</dbReference>
<evidence type="ECO:0000313" key="7">
    <source>
        <dbReference type="Proteomes" id="UP000606935"/>
    </source>
</evidence>
<sequence length="261" mass="29424">MANLNRIWRFFATAFCFSLFGLGGLFLALIWFPLCNLFYSDQARKRANCRAIVRQTFGFFVTVMCWVGVIRVSLEEAQKLRALSGKVVIANHPSLIDVVVLISLIPNADCVVKSSLLRNPFMRGVIKATGYISNDNVDELLADCERSLSQGNNLIIFPEGTRTYPGQPCHFVRGAANIAIRTAKDFQLVFLRVEPPFLTKGLPWYKVPARRVDFMLRVAGTYNVHPYLSDNVTGAVRKLTKDIENLFIQELKNDRSTEGRA</sequence>
<accession>A0A917YSS3</accession>
<dbReference type="AlphaFoldDB" id="A0A917YSS3"/>
<organism evidence="6 7">
    <name type="scientific">Bowmanella pacifica</name>
    <dbReference type="NCBI Taxonomy" id="502051"/>
    <lineage>
        <taxon>Bacteria</taxon>
        <taxon>Pseudomonadati</taxon>
        <taxon>Pseudomonadota</taxon>
        <taxon>Gammaproteobacteria</taxon>
        <taxon>Alteromonadales</taxon>
        <taxon>Alteromonadaceae</taxon>
        <taxon>Bowmanella</taxon>
    </lineage>
</organism>
<protein>
    <submittedName>
        <fullName evidence="6">Acyltransferase</fullName>
    </submittedName>
</protein>
<feature type="transmembrane region" description="Helical" evidence="4">
    <location>
        <begin position="52"/>
        <end position="74"/>
    </location>
</feature>
<dbReference type="GO" id="GO:0003841">
    <property type="term" value="F:1-acylglycerol-3-phosphate O-acyltransferase activity"/>
    <property type="evidence" value="ECO:0007669"/>
    <property type="project" value="TreeGrafter"/>
</dbReference>
<keyword evidence="2" id="KW-0808">Transferase</keyword>
<dbReference type="CDD" id="cd07989">
    <property type="entry name" value="LPLAT_AGPAT-like"/>
    <property type="match status" value="1"/>
</dbReference>
<dbReference type="InterPro" id="IPR002123">
    <property type="entry name" value="Plipid/glycerol_acylTrfase"/>
</dbReference>
<evidence type="ECO:0000313" key="6">
    <source>
        <dbReference type="EMBL" id="GGO65931.1"/>
    </source>
</evidence>
<dbReference type="Pfam" id="PF01553">
    <property type="entry name" value="Acyltransferase"/>
    <property type="match status" value="1"/>
</dbReference>
<dbReference type="RefSeq" id="WP_188690852.1">
    <property type="nucleotide sequence ID" value="NZ_BMLS01000001.1"/>
</dbReference>
<keyword evidence="4" id="KW-1133">Transmembrane helix</keyword>
<feature type="domain" description="Phospholipid/glycerol acyltransferase" evidence="5">
    <location>
        <begin position="86"/>
        <end position="194"/>
    </location>
</feature>
<evidence type="ECO:0000256" key="3">
    <source>
        <dbReference type="ARBA" id="ARBA00023315"/>
    </source>
</evidence>
<dbReference type="SUPFAM" id="SSF69593">
    <property type="entry name" value="Glycerol-3-phosphate (1)-acyltransferase"/>
    <property type="match status" value="1"/>
</dbReference>
<dbReference type="Proteomes" id="UP000606935">
    <property type="component" value="Unassembled WGS sequence"/>
</dbReference>
<comment type="pathway">
    <text evidence="1">Lipid metabolism.</text>
</comment>
<keyword evidence="4" id="KW-0472">Membrane</keyword>
<dbReference type="EMBL" id="BMLS01000001">
    <property type="protein sequence ID" value="GGO65931.1"/>
    <property type="molecule type" value="Genomic_DNA"/>
</dbReference>
<reference evidence="6" key="1">
    <citation type="journal article" date="2014" name="Int. J. Syst. Evol. Microbiol.">
        <title>Complete genome sequence of Corynebacterium casei LMG S-19264T (=DSM 44701T), isolated from a smear-ripened cheese.</title>
        <authorList>
            <consortium name="US DOE Joint Genome Institute (JGI-PGF)"/>
            <person name="Walter F."/>
            <person name="Albersmeier A."/>
            <person name="Kalinowski J."/>
            <person name="Ruckert C."/>
        </authorList>
    </citation>
    <scope>NUCLEOTIDE SEQUENCE</scope>
    <source>
        <strain evidence="6">CGMCC 1.7086</strain>
    </source>
</reference>
<name>A0A917YSS3_9ALTE</name>
<proteinExistence type="predicted"/>
<dbReference type="GO" id="GO:0006654">
    <property type="term" value="P:phosphatidic acid biosynthetic process"/>
    <property type="evidence" value="ECO:0007669"/>
    <property type="project" value="TreeGrafter"/>
</dbReference>
<comment type="caution">
    <text evidence="6">The sequence shown here is derived from an EMBL/GenBank/DDBJ whole genome shotgun (WGS) entry which is preliminary data.</text>
</comment>
<feature type="transmembrane region" description="Helical" evidence="4">
    <location>
        <begin position="7"/>
        <end position="32"/>
    </location>
</feature>
<evidence type="ECO:0000256" key="1">
    <source>
        <dbReference type="ARBA" id="ARBA00005189"/>
    </source>
</evidence>
<keyword evidence="3 6" id="KW-0012">Acyltransferase</keyword>
<evidence type="ECO:0000259" key="5">
    <source>
        <dbReference type="SMART" id="SM00563"/>
    </source>
</evidence>